<comment type="similarity">
    <text evidence="2 15">Belongs to the peptidase M1 family.</text>
</comment>
<keyword evidence="13" id="KW-0449">Lipoprotein</keyword>
<dbReference type="EMBL" id="CAVLEF010000007">
    <property type="protein sequence ID" value="CAK1546291.1"/>
    <property type="molecule type" value="Genomic_DNA"/>
</dbReference>
<dbReference type="AlphaFoldDB" id="A0AAV1JCE3"/>
<evidence type="ECO:0000256" key="14">
    <source>
        <dbReference type="PIRSR" id="PIRSR634016-1"/>
    </source>
</evidence>
<dbReference type="FunFam" id="2.60.40.1910:FF:000008">
    <property type="entry name" value="Aminopeptidase"/>
    <property type="match status" value="1"/>
</dbReference>
<dbReference type="GO" id="GO:0005615">
    <property type="term" value="C:extracellular space"/>
    <property type="evidence" value="ECO:0007669"/>
    <property type="project" value="TreeGrafter"/>
</dbReference>
<comment type="subcellular location">
    <subcellularLocation>
        <location evidence="1">Cell membrane</location>
        <topology evidence="1">Lipid-anchor</topology>
        <topology evidence="1">GPI-anchor</topology>
    </subcellularLocation>
</comment>
<dbReference type="InterPro" id="IPR014782">
    <property type="entry name" value="Peptidase_M1_dom"/>
</dbReference>
<dbReference type="PRINTS" id="PR00756">
    <property type="entry name" value="ALADIPTASE"/>
</dbReference>
<feature type="domain" description="ERAP1-like C-terminal" evidence="18">
    <location>
        <begin position="582"/>
        <end position="907"/>
    </location>
</feature>
<dbReference type="GO" id="GO:0098552">
    <property type="term" value="C:side of membrane"/>
    <property type="evidence" value="ECO:0007669"/>
    <property type="project" value="UniProtKB-KW"/>
</dbReference>
<feature type="signal peptide" evidence="16">
    <location>
        <begin position="1"/>
        <end position="17"/>
    </location>
</feature>
<feature type="active site" description="Proton acceptor" evidence="14">
    <location>
        <position position="350"/>
    </location>
</feature>
<evidence type="ECO:0000259" key="17">
    <source>
        <dbReference type="Pfam" id="PF01433"/>
    </source>
</evidence>
<dbReference type="GO" id="GO:0008270">
    <property type="term" value="F:zinc ion binding"/>
    <property type="evidence" value="ECO:0007669"/>
    <property type="project" value="UniProtKB-UniRule"/>
</dbReference>
<evidence type="ECO:0000256" key="6">
    <source>
        <dbReference type="ARBA" id="ARBA00022723"/>
    </source>
</evidence>
<dbReference type="CDD" id="cd09601">
    <property type="entry name" value="M1_APN-Q_like"/>
    <property type="match status" value="1"/>
</dbReference>
<evidence type="ECO:0000259" key="18">
    <source>
        <dbReference type="Pfam" id="PF11838"/>
    </source>
</evidence>
<dbReference type="Gene3D" id="1.25.50.20">
    <property type="match status" value="1"/>
</dbReference>
<dbReference type="GO" id="GO:0005886">
    <property type="term" value="C:plasma membrane"/>
    <property type="evidence" value="ECO:0007669"/>
    <property type="project" value="UniProtKB-SubCell"/>
</dbReference>
<dbReference type="InterPro" id="IPR001930">
    <property type="entry name" value="Peptidase_M1"/>
</dbReference>
<keyword evidence="15" id="KW-0031">Aminopeptidase</keyword>
<dbReference type="InterPro" id="IPR050344">
    <property type="entry name" value="Peptidase_M1_aminopeptidases"/>
</dbReference>
<dbReference type="PANTHER" id="PTHR11533">
    <property type="entry name" value="PROTEASE M1 ZINC METALLOPROTEASE"/>
    <property type="match status" value="1"/>
</dbReference>
<keyword evidence="12" id="KW-0325">Glycoprotein</keyword>
<evidence type="ECO:0000256" key="10">
    <source>
        <dbReference type="ARBA" id="ARBA00023049"/>
    </source>
</evidence>
<gene>
    <name evidence="20" type="ORF">LNINA_LOCUS5876</name>
</gene>
<dbReference type="Gene3D" id="2.60.40.1910">
    <property type="match status" value="1"/>
</dbReference>
<keyword evidence="7 16" id="KW-0732">Signal</keyword>
<evidence type="ECO:0000256" key="16">
    <source>
        <dbReference type="SAM" id="SignalP"/>
    </source>
</evidence>
<keyword evidence="9 15" id="KW-0862">Zinc</keyword>
<keyword evidence="11" id="KW-0472">Membrane</keyword>
<dbReference type="Pfam" id="PF11838">
    <property type="entry name" value="ERAP1_C"/>
    <property type="match status" value="1"/>
</dbReference>
<dbReference type="SUPFAM" id="SSF55486">
    <property type="entry name" value="Metalloproteases ('zincins'), catalytic domain"/>
    <property type="match status" value="1"/>
</dbReference>
<keyword evidence="21" id="KW-1185">Reference proteome</keyword>
<dbReference type="GO" id="GO:0008237">
    <property type="term" value="F:metallopeptidase activity"/>
    <property type="evidence" value="ECO:0007669"/>
    <property type="project" value="UniProtKB-KW"/>
</dbReference>
<sequence length="941" mass="108607">MKLIVVAACLCICYAHSLPPDKNTQGLHIIKTRSIDLNNAHALTLETRLGKAVEPTAYNIALEPYLDDALFNGRVSINITWLEEADEISLHCAHDLEITSNEVYLQKGDQMEEIRVNEINMDMKKPILTMRLERVVPKASVGYLAFTFKGKLQTISMDGFFTSTYKTDQDEERIVAGTQFRPNNARRVFPCFDEPGYKTPFELSIVRPKDMLAISNMPVARTENITDEPGAVRDFFEKTPPMSTFALGVVIAHLTQLGNTTHYRDDNGNNIELRVWGRPEYLTALEGMNEKLSRVFSEVANFWQAPLPLKKLDVVALPNYQGFKPVDNWGLIVFKESDLTNRRTFLLEQEITYLWLGGLTSPAWWSDAYVNKGLVGYIAAEMAIKARLNNNIFINDKDIARQWPITVLYSIYYEFSKRYPHSRITGLKQETASTKIELLFRVFNYTLGSDTFRKGMRMFIREKIFKTFTGDDIWNALNKAAHDDEKIPKGVDIKTIAMSWIEQDRLPLVTVNRNYEKNTAVVTQKVFLRERPHDVPNADKMTWWLPIVLIREDNLDFSKTTPVMWMKDKEAQITNTPSKDHFIIVNPEEIAPFPVNYEKDNWNLLLQYLRSDKRTNIPALTRAKLLHDAWNLAYAGDLSFATALNMTLFLKNEKDHLVWEPVFTMIDHIGRHICSCIKDKFRIYVRTFLSPLYEELKGETEVENTGGKNLQSHMKYFLCHAGYKPCIEEARDAYHVWMEQPNPDEGNPLPNGYICPVFKWGTKKEWEFGLQRVIHFPSSRTPSERTYLLKTLAGCPIEEYKINRILNVTILEGNGNFTETDLFLIFSMLTGGEPGYTTLFHFLDNHWDFLKEKFASKTNLWDNLILAATGEFKTQSGLDLVSRLYVTHQGEFGSAEHIIEKSMRNIREEVKWSTENIPVIEKWLDHYIATNDVKDDMFVNN</sequence>
<dbReference type="Proteomes" id="UP001497472">
    <property type="component" value="Unassembled WGS sequence"/>
</dbReference>
<evidence type="ECO:0000256" key="12">
    <source>
        <dbReference type="ARBA" id="ARBA00023180"/>
    </source>
</evidence>
<evidence type="ECO:0000256" key="2">
    <source>
        <dbReference type="ARBA" id="ARBA00010136"/>
    </source>
</evidence>
<dbReference type="InterPro" id="IPR045357">
    <property type="entry name" value="Aminopeptidase_N-like_N"/>
</dbReference>
<evidence type="ECO:0000256" key="15">
    <source>
        <dbReference type="RuleBase" id="RU364040"/>
    </source>
</evidence>
<keyword evidence="6 15" id="KW-0479">Metal-binding</keyword>
<dbReference type="GO" id="GO:0006508">
    <property type="term" value="P:proteolysis"/>
    <property type="evidence" value="ECO:0007669"/>
    <property type="project" value="UniProtKB-KW"/>
</dbReference>
<name>A0AAV1JCE3_9NEOP</name>
<evidence type="ECO:0000256" key="9">
    <source>
        <dbReference type="ARBA" id="ARBA00022833"/>
    </source>
</evidence>
<dbReference type="Gene3D" id="2.60.40.1730">
    <property type="entry name" value="tricorn interacting facor f3 domain"/>
    <property type="match status" value="1"/>
</dbReference>
<dbReference type="PANTHER" id="PTHR11533:SF18">
    <property type="entry name" value="FI02158P"/>
    <property type="match status" value="1"/>
</dbReference>
<evidence type="ECO:0000259" key="19">
    <source>
        <dbReference type="Pfam" id="PF17900"/>
    </source>
</evidence>
<evidence type="ECO:0000256" key="8">
    <source>
        <dbReference type="ARBA" id="ARBA00022801"/>
    </source>
</evidence>
<keyword evidence="10 15" id="KW-0482">Metalloprotease</keyword>
<evidence type="ECO:0000256" key="4">
    <source>
        <dbReference type="ARBA" id="ARBA00022622"/>
    </source>
</evidence>
<evidence type="ECO:0000256" key="11">
    <source>
        <dbReference type="ARBA" id="ARBA00023136"/>
    </source>
</evidence>
<organism evidence="20 21">
    <name type="scientific">Leptosia nina</name>
    <dbReference type="NCBI Taxonomy" id="320188"/>
    <lineage>
        <taxon>Eukaryota</taxon>
        <taxon>Metazoa</taxon>
        <taxon>Ecdysozoa</taxon>
        <taxon>Arthropoda</taxon>
        <taxon>Hexapoda</taxon>
        <taxon>Insecta</taxon>
        <taxon>Pterygota</taxon>
        <taxon>Neoptera</taxon>
        <taxon>Endopterygota</taxon>
        <taxon>Lepidoptera</taxon>
        <taxon>Glossata</taxon>
        <taxon>Ditrysia</taxon>
        <taxon>Papilionoidea</taxon>
        <taxon>Pieridae</taxon>
        <taxon>Pierinae</taxon>
        <taxon>Leptosia</taxon>
    </lineage>
</organism>
<keyword evidence="4" id="KW-0336">GPI-anchor</keyword>
<evidence type="ECO:0000256" key="7">
    <source>
        <dbReference type="ARBA" id="ARBA00022729"/>
    </source>
</evidence>
<dbReference type="InterPro" id="IPR042097">
    <property type="entry name" value="Aminopeptidase_N-like_N_sf"/>
</dbReference>
<evidence type="ECO:0000256" key="3">
    <source>
        <dbReference type="ARBA" id="ARBA00022475"/>
    </source>
</evidence>
<dbReference type="SUPFAM" id="SSF63737">
    <property type="entry name" value="Leukotriene A4 hydrolase N-terminal domain"/>
    <property type="match status" value="1"/>
</dbReference>
<dbReference type="InterPro" id="IPR034016">
    <property type="entry name" value="M1_APN-typ"/>
</dbReference>
<feature type="chain" id="PRO_5043483083" description="Aminopeptidase" evidence="16">
    <location>
        <begin position="18"/>
        <end position="941"/>
    </location>
</feature>
<dbReference type="Pfam" id="PF01433">
    <property type="entry name" value="Peptidase_M1"/>
    <property type="match status" value="1"/>
</dbReference>
<accession>A0AAV1JCE3</accession>
<keyword evidence="3" id="KW-1003">Cell membrane</keyword>
<feature type="domain" description="Peptidase M1 membrane alanine aminopeptidase" evidence="17">
    <location>
        <begin position="291"/>
        <end position="499"/>
    </location>
</feature>
<dbReference type="InterPro" id="IPR027268">
    <property type="entry name" value="Peptidase_M4/M1_CTD_sf"/>
</dbReference>
<evidence type="ECO:0000313" key="20">
    <source>
        <dbReference type="EMBL" id="CAK1546291.1"/>
    </source>
</evidence>
<comment type="caution">
    <text evidence="20">The sequence shown here is derived from an EMBL/GenBank/DDBJ whole genome shotgun (WGS) entry which is preliminary data.</text>
</comment>
<comment type="cofactor">
    <cofactor evidence="15">
        <name>Zn(2+)</name>
        <dbReference type="ChEBI" id="CHEBI:29105"/>
    </cofactor>
    <text evidence="15">Binds 1 zinc ion per subunit.</text>
</comment>
<evidence type="ECO:0000256" key="1">
    <source>
        <dbReference type="ARBA" id="ARBA00004609"/>
    </source>
</evidence>
<reference evidence="20 21" key="1">
    <citation type="submission" date="2023-11" db="EMBL/GenBank/DDBJ databases">
        <authorList>
            <person name="Okamura Y."/>
        </authorList>
    </citation>
    <scope>NUCLEOTIDE SEQUENCE [LARGE SCALE GENOMIC DNA]</scope>
</reference>
<evidence type="ECO:0000313" key="21">
    <source>
        <dbReference type="Proteomes" id="UP001497472"/>
    </source>
</evidence>
<dbReference type="InterPro" id="IPR024571">
    <property type="entry name" value="ERAP1-like_C_dom"/>
</dbReference>
<evidence type="ECO:0000256" key="13">
    <source>
        <dbReference type="ARBA" id="ARBA00023288"/>
    </source>
</evidence>
<dbReference type="EC" id="3.4.11.-" evidence="15"/>
<feature type="domain" description="Aminopeptidase N-like N-terminal" evidence="19">
    <location>
        <begin position="55"/>
        <end position="245"/>
    </location>
</feature>
<dbReference type="GO" id="GO:0004177">
    <property type="term" value="F:aminopeptidase activity"/>
    <property type="evidence" value="ECO:0007669"/>
    <property type="project" value="UniProtKB-KW"/>
</dbReference>
<dbReference type="Gene3D" id="1.10.390.10">
    <property type="entry name" value="Neutral Protease Domain 2"/>
    <property type="match status" value="1"/>
</dbReference>
<dbReference type="FunFam" id="1.25.50.20:FF:000005">
    <property type="entry name" value="Aminopeptidase N-like protein"/>
    <property type="match status" value="1"/>
</dbReference>
<keyword evidence="5 15" id="KW-0645">Protease</keyword>
<proteinExistence type="inferred from homology"/>
<keyword evidence="8 15" id="KW-0378">Hydrolase</keyword>
<protein>
    <recommendedName>
        <fullName evidence="15">Aminopeptidase</fullName>
        <ecNumber evidence="15">3.4.11.-</ecNumber>
    </recommendedName>
</protein>
<dbReference type="GO" id="GO:0005737">
    <property type="term" value="C:cytoplasm"/>
    <property type="evidence" value="ECO:0007669"/>
    <property type="project" value="TreeGrafter"/>
</dbReference>
<dbReference type="Pfam" id="PF17900">
    <property type="entry name" value="Peptidase_M1_N"/>
    <property type="match status" value="1"/>
</dbReference>
<evidence type="ECO:0000256" key="5">
    <source>
        <dbReference type="ARBA" id="ARBA00022670"/>
    </source>
</evidence>